<evidence type="ECO:0000313" key="2">
    <source>
        <dbReference type="Proteomes" id="UP000735302"/>
    </source>
</evidence>
<protein>
    <submittedName>
        <fullName evidence="1">Uncharacterized protein</fullName>
    </submittedName>
</protein>
<organism evidence="1 2">
    <name type="scientific">Plakobranchus ocellatus</name>
    <dbReference type="NCBI Taxonomy" id="259542"/>
    <lineage>
        <taxon>Eukaryota</taxon>
        <taxon>Metazoa</taxon>
        <taxon>Spiralia</taxon>
        <taxon>Lophotrochozoa</taxon>
        <taxon>Mollusca</taxon>
        <taxon>Gastropoda</taxon>
        <taxon>Heterobranchia</taxon>
        <taxon>Euthyneura</taxon>
        <taxon>Panpulmonata</taxon>
        <taxon>Sacoglossa</taxon>
        <taxon>Placobranchoidea</taxon>
        <taxon>Plakobranchidae</taxon>
        <taxon>Plakobranchus</taxon>
    </lineage>
</organism>
<accession>A0AAV4AKV7</accession>
<proteinExistence type="predicted"/>
<reference evidence="1 2" key="1">
    <citation type="journal article" date="2021" name="Elife">
        <title>Chloroplast acquisition without the gene transfer in kleptoplastic sea slugs, Plakobranchus ocellatus.</title>
        <authorList>
            <person name="Maeda T."/>
            <person name="Takahashi S."/>
            <person name="Yoshida T."/>
            <person name="Shimamura S."/>
            <person name="Takaki Y."/>
            <person name="Nagai Y."/>
            <person name="Toyoda A."/>
            <person name="Suzuki Y."/>
            <person name="Arimoto A."/>
            <person name="Ishii H."/>
            <person name="Satoh N."/>
            <person name="Nishiyama T."/>
            <person name="Hasebe M."/>
            <person name="Maruyama T."/>
            <person name="Minagawa J."/>
            <person name="Obokata J."/>
            <person name="Shigenobu S."/>
        </authorList>
    </citation>
    <scope>NUCLEOTIDE SEQUENCE [LARGE SCALE GENOMIC DNA]</scope>
</reference>
<dbReference type="Proteomes" id="UP000735302">
    <property type="component" value="Unassembled WGS sequence"/>
</dbReference>
<gene>
    <name evidence="1" type="ORF">PoB_003450500</name>
</gene>
<dbReference type="EMBL" id="BLXT01003924">
    <property type="protein sequence ID" value="GFO08000.1"/>
    <property type="molecule type" value="Genomic_DNA"/>
</dbReference>
<name>A0AAV4AKV7_9GAST</name>
<sequence length="142" mass="16130">MNRIVFWLEKKPSSSFTVTVPVTQRRVLFGFCMSIHNMEIPGSQHSVGPGRRWWDSNPRDKGPCRSQGGFAIHCATDAPAREGLMGTTQDLLTICLQLLSVHWLSLTVSEVLKYVYSLMSFHLVRCLARLLTLLNSFWQYGV</sequence>
<keyword evidence="2" id="KW-1185">Reference proteome</keyword>
<dbReference type="AlphaFoldDB" id="A0AAV4AKV7"/>
<evidence type="ECO:0000313" key="1">
    <source>
        <dbReference type="EMBL" id="GFO08000.1"/>
    </source>
</evidence>
<comment type="caution">
    <text evidence="1">The sequence shown here is derived from an EMBL/GenBank/DDBJ whole genome shotgun (WGS) entry which is preliminary data.</text>
</comment>